<accession>A0A135I7E7</accession>
<protein>
    <submittedName>
        <fullName evidence="1">Uncharacterized protein</fullName>
    </submittedName>
</protein>
<dbReference type="Proteomes" id="UP000070529">
    <property type="component" value="Unassembled WGS sequence"/>
</dbReference>
<dbReference type="STRING" id="294935.ATN88_01120"/>
<evidence type="ECO:0000313" key="1">
    <source>
        <dbReference type="EMBL" id="KXF81373.1"/>
    </source>
</evidence>
<gene>
    <name evidence="1" type="ORF">ATN88_01120</name>
</gene>
<reference evidence="1 2" key="1">
    <citation type="submission" date="2015-11" db="EMBL/GenBank/DDBJ databases">
        <title>Genomic Taxonomy of the Vibrionaceae.</title>
        <authorList>
            <person name="Gomez-Gil B."/>
            <person name="Enciso-Ibarra J."/>
        </authorList>
    </citation>
    <scope>NUCLEOTIDE SEQUENCE [LARGE SCALE GENOMIC DNA]</scope>
    <source>
        <strain evidence="1 2">CAIM 912</strain>
    </source>
</reference>
<sequence length="216" mass="24988">MAFSSFLESISIKLIKKEFRFIRIPSPVTKLLSKVLTVTKLNPFGINNYLSLSLGYKLFEPTPGFTIIDCKCEHVFHGYHRKYNILEARALLQYILRVKPSLNNVKRYVRAIDVLKNGQPLHLNLQCLYSPYKIGQHDNLIFKDQDLRDRLNIAMTTVECSPQGFNIFVNSKHNSIWLSTTKAISSLSFEIYVIISSVLKKFVFKSKLYRSKDYAV</sequence>
<evidence type="ECO:0000313" key="2">
    <source>
        <dbReference type="Proteomes" id="UP000070529"/>
    </source>
</evidence>
<dbReference type="EMBL" id="LNTY01000034">
    <property type="protein sequence ID" value="KXF81373.1"/>
    <property type="molecule type" value="Genomic_DNA"/>
</dbReference>
<keyword evidence="2" id="KW-1185">Reference proteome</keyword>
<name>A0A135I7E7_9GAMM</name>
<comment type="caution">
    <text evidence="1">The sequence shown here is derived from an EMBL/GenBank/DDBJ whole genome shotgun (WGS) entry which is preliminary data.</text>
</comment>
<proteinExistence type="predicted"/>
<dbReference type="AlphaFoldDB" id="A0A135I7E7"/>
<organism evidence="1 2">
    <name type="scientific">Enterovibrio coralii</name>
    <dbReference type="NCBI Taxonomy" id="294935"/>
    <lineage>
        <taxon>Bacteria</taxon>
        <taxon>Pseudomonadati</taxon>
        <taxon>Pseudomonadota</taxon>
        <taxon>Gammaproteobacteria</taxon>
        <taxon>Vibrionales</taxon>
        <taxon>Vibrionaceae</taxon>
        <taxon>Enterovibrio</taxon>
    </lineage>
</organism>